<dbReference type="Ensembl" id="ENSOGAT00000028248.1">
    <property type="protein sequence ID" value="ENSOGAP00000016740.1"/>
    <property type="gene ID" value="ENSOGAG00000025936.1"/>
</dbReference>
<evidence type="ECO:0000256" key="10">
    <source>
        <dbReference type="ARBA" id="ARBA00023159"/>
    </source>
</evidence>
<accession>H0XKV0</accession>
<evidence type="ECO:0000256" key="18">
    <source>
        <dbReference type="PROSITE-ProRule" id="PRU00042"/>
    </source>
</evidence>
<evidence type="ECO:0000256" key="11">
    <source>
        <dbReference type="ARBA" id="ARBA00023163"/>
    </source>
</evidence>
<reference evidence="22" key="1">
    <citation type="submission" date="2011-03" db="EMBL/GenBank/DDBJ databases">
        <title>Version 3 of the genome sequence of Otolemur garnettii (Bushbaby).</title>
        <authorList>
            <consortium name="The Broad Institute Genome Sequencing Platform"/>
            <person name="Di Palma F."/>
            <person name="Johnson J."/>
            <person name="Lander E.S."/>
            <person name="Lindblad-Toh K."/>
            <person name="Jaffe D.B."/>
            <person name="Gnerre S."/>
            <person name="MacCallum I."/>
            <person name="Przybylski D."/>
            <person name="Ribeiro F.J."/>
            <person name="Burton J.N."/>
            <person name="Walker B.J."/>
            <person name="Sharpe T."/>
            <person name="Hall G."/>
        </authorList>
    </citation>
    <scope>NUCLEOTIDE SEQUENCE [LARGE SCALE GENOMIC DNA]</scope>
</reference>
<keyword evidence="5" id="KW-0677">Repeat</keyword>
<organism evidence="21 22">
    <name type="scientific">Otolemur garnettii</name>
    <name type="common">Small-eared galago</name>
    <name type="synonym">Garnett's greater bushbaby</name>
    <dbReference type="NCBI Taxonomy" id="30611"/>
    <lineage>
        <taxon>Eukaryota</taxon>
        <taxon>Metazoa</taxon>
        <taxon>Chordata</taxon>
        <taxon>Craniata</taxon>
        <taxon>Vertebrata</taxon>
        <taxon>Euteleostomi</taxon>
        <taxon>Mammalia</taxon>
        <taxon>Eutheria</taxon>
        <taxon>Euarchontoglires</taxon>
        <taxon>Primates</taxon>
        <taxon>Strepsirrhini</taxon>
        <taxon>Lorisiformes</taxon>
        <taxon>Galagidae</taxon>
        <taxon>Otolemur</taxon>
    </lineage>
</organism>
<dbReference type="STRING" id="30611.ENSOGAP00000016740"/>
<dbReference type="GeneTree" id="ENSGT00940000158098"/>
<evidence type="ECO:0000256" key="15">
    <source>
        <dbReference type="ARBA" id="ARBA00064830"/>
    </source>
</evidence>
<keyword evidence="13" id="KW-0539">Nucleus</keyword>
<dbReference type="SMART" id="SM00355">
    <property type="entry name" value="ZnF_C2H2"/>
    <property type="match status" value="4"/>
</dbReference>
<evidence type="ECO:0000256" key="8">
    <source>
        <dbReference type="ARBA" id="ARBA00023015"/>
    </source>
</evidence>
<dbReference type="InterPro" id="IPR036236">
    <property type="entry name" value="Znf_C2H2_sf"/>
</dbReference>
<evidence type="ECO:0000256" key="9">
    <source>
        <dbReference type="ARBA" id="ARBA00023125"/>
    </source>
</evidence>
<dbReference type="GO" id="GO:0008270">
    <property type="term" value="F:zinc ion binding"/>
    <property type="evidence" value="ECO:0007669"/>
    <property type="project" value="UniProtKB-KW"/>
</dbReference>
<dbReference type="PROSITE" id="PS50157">
    <property type="entry name" value="ZINC_FINGER_C2H2_2"/>
    <property type="match status" value="4"/>
</dbReference>
<protein>
    <recommendedName>
        <fullName evidence="16">Zinc finger protein 410</fullName>
    </recommendedName>
    <alternativeName>
        <fullName evidence="17">Another partner for ARF 1</fullName>
    </alternativeName>
</protein>
<keyword evidence="12" id="KW-0325">Glycoprotein</keyword>
<dbReference type="EMBL" id="AAQR03045066">
    <property type="status" value="NOT_ANNOTATED_CDS"/>
    <property type="molecule type" value="Genomic_DNA"/>
</dbReference>
<keyword evidence="8" id="KW-0805">Transcription regulation</keyword>
<feature type="domain" description="C2H2-type" evidence="20">
    <location>
        <begin position="240"/>
        <end position="269"/>
    </location>
</feature>
<evidence type="ECO:0000256" key="6">
    <source>
        <dbReference type="ARBA" id="ARBA00022771"/>
    </source>
</evidence>
<feature type="domain" description="C2H2-type" evidence="20">
    <location>
        <begin position="330"/>
        <end position="359"/>
    </location>
</feature>
<evidence type="ECO:0000256" key="12">
    <source>
        <dbReference type="ARBA" id="ARBA00023180"/>
    </source>
</evidence>
<evidence type="ECO:0000256" key="2">
    <source>
        <dbReference type="ARBA" id="ARBA00004286"/>
    </source>
</evidence>
<keyword evidence="11" id="KW-0804">Transcription</keyword>
<dbReference type="GO" id="GO:0000981">
    <property type="term" value="F:DNA-binding transcription factor activity, RNA polymerase II-specific"/>
    <property type="evidence" value="ECO:0007669"/>
    <property type="project" value="TreeGrafter"/>
</dbReference>
<name>H0XKV0_OTOGA</name>
<comment type="subunit">
    <text evidence="15">Interacts with CDKN2A/p14ARF.</text>
</comment>
<feature type="compositionally biased region" description="Basic and acidic residues" evidence="19">
    <location>
        <begin position="64"/>
        <end position="79"/>
    </location>
</feature>
<dbReference type="GO" id="GO:0045944">
    <property type="term" value="P:positive regulation of transcription by RNA polymerase II"/>
    <property type="evidence" value="ECO:0007669"/>
    <property type="project" value="Ensembl"/>
</dbReference>
<evidence type="ECO:0000256" key="17">
    <source>
        <dbReference type="ARBA" id="ARBA00079530"/>
    </source>
</evidence>
<dbReference type="eggNOG" id="KOG1721">
    <property type="taxonomic scope" value="Eukaryota"/>
</dbReference>
<keyword evidence="9" id="KW-0238">DNA-binding</keyword>
<dbReference type="GO" id="GO:0010629">
    <property type="term" value="P:negative regulation of gene expression"/>
    <property type="evidence" value="ECO:0007669"/>
    <property type="project" value="Ensembl"/>
</dbReference>
<evidence type="ECO:0000313" key="22">
    <source>
        <dbReference type="Proteomes" id="UP000005225"/>
    </source>
</evidence>
<evidence type="ECO:0000256" key="13">
    <source>
        <dbReference type="ARBA" id="ARBA00023242"/>
    </source>
</evidence>
<keyword evidence="4" id="KW-0479">Metal-binding</keyword>
<dbReference type="GO" id="GO:0015671">
    <property type="term" value="P:oxygen transport"/>
    <property type="evidence" value="ECO:0007669"/>
    <property type="project" value="Ensembl"/>
</dbReference>
<feature type="compositionally biased region" description="Polar residues" evidence="19">
    <location>
        <begin position="80"/>
        <end position="89"/>
    </location>
</feature>
<dbReference type="PROSITE" id="PS00028">
    <property type="entry name" value="ZINC_FINGER_C2H2_1"/>
    <property type="match status" value="4"/>
</dbReference>
<evidence type="ECO:0000256" key="16">
    <source>
        <dbReference type="ARBA" id="ARBA00067821"/>
    </source>
</evidence>
<evidence type="ECO:0000259" key="20">
    <source>
        <dbReference type="PROSITE" id="PS50157"/>
    </source>
</evidence>
<evidence type="ECO:0000313" key="21">
    <source>
        <dbReference type="Ensembl" id="ENSOGAP00000016740.1"/>
    </source>
</evidence>
<dbReference type="PANTHER" id="PTHR14003:SF24">
    <property type="entry name" value="ZINC FINGER PROTEIN 410"/>
    <property type="match status" value="1"/>
</dbReference>
<feature type="region of interest" description="Disordered" evidence="19">
    <location>
        <begin position="55"/>
        <end position="90"/>
    </location>
</feature>
<dbReference type="EMBL" id="AAQR03045069">
    <property type="status" value="NOT_ANNOTATED_CDS"/>
    <property type="molecule type" value="Genomic_DNA"/>
</dbReference>
<evidence type="ECO:0000256" key="1">
    <source>
        <dbReference type="ARBA" id="ARBA00004123"/>
    </source>
</evidence>
<keyword evidence="22" id="KW-1185">Reference proteome</keyword>
<evidence type="ECO:0000256" key="7">
    <source>
        <dbReference type="ARBA" id="ARBA00022833"/>
    </source>
</evidence>
<dbReference type="EMBL" id="AAQR03045072">
    <property type="status" value="NOT_ANNOTATED_CDS"/>
    <property type="molecule type" value="Genomic_DNA"/>
</dbReference>
<evidence type="ECO:0000256" key="4">
    <source>
        <dbReference type="ARBA" id="ARBA00022723"/>
    </source>
</evidence>
<evidence type="ECO:0000256" key="3">
    <source>
        <dbReference type="ARBA" id="ARBA00022454"/>
    </source>
</evidence>
<dbReference type="GO" id="GO:0005667">
    <property type="term" value="C:transcription regulator complex"/>
    <property type="evidence" value="ECO:0007669"/>
    <property type="project" value="TreeGrafter"/>
</dbReference>
<keyword evidence="7" id="KW-0862">Zinc</keyword>
<dbReference type="GO" id="GO:0000785">
    <property type="term" value="C:chromatin"/>
    <property type="evidence" value="ECO:0007669"/>
    <property type="project" value="TreeGrafter"/>
</dbReference>
<dbReference type="EMBL" id="AAQR03045070">
    <property type="status" value="NOT_ANNOTATED_CDS"/>
    <property type="molecule type" value="Genomic_DNA"/>
</dbReference>
<dbReference type="EMBL" id="AAQR03045068">
    <property type="status" value="NOT_ANNOTATED_CDS"/>
    <property type="molecule type" value="Genomic_DNA"/>
</dbReference>
<keyword evidence="3" id="KW-0158">Chromosome</keyword>
<keyword evidence="10" id="KW-0010">Activator</keyword>
<dbReference type="EMBL" id="AAQR03045071">
    <property type="status" value="NOT_ANNOTATED_CDS"/>
    <property type="molecule type" value="Genomic_DNA"/>
</dbReference>
<dbReference type="FunFam" id="3.30.160.60:FF:000221">
    <property type="entry name" value="Zinc finger protein 410"/>
    <property type="match status" value="1"/>
</dbReference>
<dbReference type="FunCoup" id="H0XKV0">
    <property type="interactions" value="3020"/>
</dbReference>
<dbReference type="FunFam" id="3.30.160.60:FF:000071">
    <property type="entry name" value="Putative zinc finger protein 143"/>
    <property type="match status" value="1"/>
</dbReference>
<dbReference type="EMBL" id="AAQR03045067">
    <property type="status" value="NOT_ANNOTATED_CDS"/>
    <property type="molecule type" value="Genomic_DNA"/>
</dbReference>
<dbReference type="GO" id="GO:0031519">
    <property type="term" value="C:PcG protein complex"/>
    <property type="evidence" value="ECO:0007669"/>
    <property type="project" value="TreeGrafter"/>
</dbReference>
<dbReference type="EMBL" id="AAQR03045064">
    <property type="status" value="NOT_ANNOTATED_CDS"/>
    <property type="molecule type" value="Genomic_DNA"/>
</dbReference>
<reference evidence="21" key="3">
    <citation type="submission" date="2025-09" db="UniProtKB">
        <authorList>
            <consortium name="Ensembl"/>
        </authorList>
    </citation>
    <scope>IDENTIFICATION</scope>
</reference>
<dbReference type="Pfam" id="PF00096">
    <property type="entry name" value="zf-C2H2"/>
    <property type="match status" value="3"/>
</dbReference>
<dbReference type="EMBL" id="AAQR03045073">
    <property type="status" value="NOT_ANNOTATED_CDS"/>
    <property type="molecule type" value="Genomic_DNA"/>
</dbReference>
<dbReference type="SUPFAM" id="SSF57667">
    <property type="entry name" value="beta-beta-alpha zinc fingers"/>
    <property type="match status" value="2"/>
</dbReference>
<dbReference type="AlphaFoldDB" id="H0XKV0"/>
<reference evidence="21" key="2">
    <citation type="submission" date="2025-08" db="UniProtKB">
        <authorList>
            <consortium name="Ensembl"/>
        </authorList>
    </citation>
    <scope>IDENTIFICATION</scope>
</reference>
<feature type="domain" description="C2H2-type" evidence="20">
    <location>
        <begin position="270"/>
        <end position="299"/>
    </location>
</feature>
<dbReference type="EMBL" id="AAQR03045065">
    <property type="status" value="NOT_ANNOTATED_CDS"/>
    <property type="molecule type" value="Genomic_DNA"/>
</dbReference>
<dbReference type="Proteomes" id="UP000005225">
    <property type="component" value="Unassembled WGS sequence"/>
</dbReference>
<proteinExistence type="predicted"/>
<comment type="subcellular location">
    <subcellularLocation>
        <location evidence="2">Chromosome</location>
    </subcellularLocation>
    <subcellularLocation>
        <location evidence="1">Nucleus</location>
    </subcellularLocation>
</comment>
<dbReference type="PANTHER" id="PTHR14003">
    <property type="entry name" value="TRANSCRIPTIONAL REPRESSOR PROTEIN YY"/>
    <property type="match status" value="1"/>
</dbReference>
<sequence length="488" mass="53659">MLSDELESKPELLVQFVQNTSIPLGQGLVESEAKDITCLSLLPVTEASECSRLMLPAGPLPWSKGEEKKRGRSDFKNDAPNHTNSSKEVPSSAVLRSLQVNVGPDGEETRAQAVQKSTEFLSTPESSSLLQDLQPSDSTSFILLNLTRAELVWSRDHLICVQNQLNTHGSDLLNLRTILNLSLEITCRIQCLEFIQLVGSNPAWACQTTMMAATRENVHLGSGDGQPKDSGPLPQGEKKLKCTVEGCDRTFVWPAHFKYHLKTHRNDRSFICPAEGCGKSFYVLQRLKVHMRTHNGEKPFMCPESNCGKQFTTAGNLKNHLRVHTGEKPFLCEAQGCGRSFAEYSSLRKHLVVHSEPQPYCQMCSRDFSKNSGSPSMVVWVGRMKIESFGLEDIEDNSAEPLMGSSLLEEASVPSKNLVSMNSQPSLGGESLNLPNTNSLLGVDDEVLAEGSPRPLSSVPDVTHHLVTMQSGRQSFEVSVLTAVNPQE</sequence>
<dbReference type="InParanoid" id="H0XKV0"/>
<dbReference type="GO" id="GO:0000978">
    <property type="term" value="F:RNA polymerase II cis-regulatory region sequence-specific DNA binding"/>
    <property type="evidence" value="ECO:0007669"/>
    <property type="project" value="Ensembl"/>
</dbReference>
<comment type="function">
    <text evidence="14">Transcription factor that binds to the sequence motif 5'-CATCCCATAATA-3', and is specifically required to silence expression of fetal hemoglobin in adult erythroid cells. Prevents expression of fetal hemoglobin genes HBG1 and HBG2 through CHD4: acts as a direct transcriptional activator of CHD4, a central component of the NuRD complex that represses transcription of fetal hemoglobin genes HBG1 and HBG2 in erythroid cells. May also activate transcription of matrix-remodeling genes such as MMP1 during fibroblast senescence. May activate transcription of the gap junction gene GJC1, perhaps in response to increasing glucose. However, recent studies suggest that ZNF410 is dedicated to regulate expression of a single gene: CHD4.</text>
</comment>
<evidence type="ECO:0000256" key="5">
    <source>
        <dbReference type="ARBA" id="ARBA00022737"/>
    </source>
</evidence>
<dbReference type="FunFam" id="3.30.160.60:FF:000441">
    <property type="entry name" value="zinc finger protein 410 isoform X1"/>
    <property type="match status" value="1"/>
</dbReference>
<feature type="domain" description="C2H2-type" evidence="20">
    <location>
        <begin position="300"/>
        <end position="329"/>
    </location>
</feature>
<dbReference type="OMA" id="XNDRSFI"/>
<dbReference type="InterPro" id="IPR013087">
    <property type="entry name" value="Znf_C2H2_type"/>
</dbReference>
<evidence type="ECO:0000256" key="19">
    <source>
        <dbReference type="SAM" id="MobiDB-lite"/>
    </source>
</evidence>
<evidence type="ECO:0000256" key="14">
    <source>
        <dbReference type="ARBA" id="ARBA00055956"/>
    </source>
</evidence>
<dbReference type="Gene3D" id="3.30.160.60">
    <property type="entry name" value="Classic Zinc Finger"/>
    <property type="match status" value="4"/>
</dbReference>
<keyword evidence="6 18" id="KW-0863">Zinc-finger</keyword>